<keyword evidence="1" id="KW-0175">Coiled coil</keyword>
<dbReference type="Pfam" id="PF05988">
    <property type="entry name" value="DUF899"/>
    <property type="match status" value="1"/>
</dbReference>
<organism evidence="2 3">
    <name type="scientific">Actinomadura geliboluensis</name>
    <dbReference type="NCBI Taxonomy" id="882440"/>
    <lineage>
        <taxon>Bacteria</taxon>
        <taxon>Bacillati</taxon>
        <taxon>Actinomycetota</taxon>
        <taxon>Actinomycetes</taxon>
        <taxon>Streptosporangiales</taxon>
        <taxon>Thermomonosporaceae</taxon>
        <taxon>Actinomadura</taxon>
    </lineage>
</organism>
<reference evidence="2 3" key="1">
    <citation type="submission" date="2019-05" db="EMBL/GenBank/DDBJ databases">
        <title>Draft genome sequence of Actinomadura geliboluensis A8036.</title>
        <authorList>
            <person name="Saricaoglu S."/>
            <person name="Isik K."/>
        </authorList>
    </citation>
    <scope>NUCLEOTIDE SEQUENCE [LARGE SCALE GENOMIC DNA]</scope>
    <source>
        <strain evidence="2 3">A8036</strain>
    </source>
</reference>
<gene>
    <name evidence="2" type="ORF">ETD96_23345</name>
</gene>
<proteinExistence type="predicted"/>
<evidence type="ECO:0000256" key="1">
    <source>
        <dbReference type="SAM" id="Coils"/>
    </source>
</evidence>
<keyword evidence="3" id="KW-1185">Reference proteome</keyword>
<dbReference type="Proteomes" id="UP000305238">
    <property type="component" value="Unassembled WGS sequence"/>
</dbReference>
<evidence type="ECO:0000313" key="2">
    <source>
        <dbReference type="EMBL" id="TMR35330.1"/>
    </source>
</evidence>
<feature type="coiled-coil region" evidence="1">
    <location>
        <begin position="21"/>
        <end position="48"/>
    </location>
</feature>
<accession>A0A5S4H947</accession>
<dbReference type="EMBL" id="VCKZ01000180">
    <property type="protein sequence ID" value="TMR35330.1"/>
    <property type="molecule type" value="Genomic_DNA"/>
</dbReference>
<dbReference type="OrthoDB" id="4721017at2"/>
<dbReference type="AlphaFoldDB" id="A0A5S4H947"/>
<dbReference type="RefSeq" id="WP_138638609.1">
    <property type="nucleotide sequence ID" value="NZ_JASWDG010000176.1"/>
</dbReference>
<dbReference type="InterPro" id="IPR010296">
    <property type="entry name" value="DUF899_thioredox"/>
</dbReference>
<protein>
    <submittedName>
        <fullName evidence="2">DUF899 domain-containing protein</fullName>
    </submittedName>
</protein>
<name>A0A5S4H947_9ACTN</name>
<comment type="caution">
    <text evidence="2">The sequence shown here is derived from an EMBL/GenBank/DDBJ whole genome shotgun (WGS) entry which is preliminary data.</text>
</comment>
<evidence type="ECO:0000313" key="3">
    <source>
        <dbReference type="Proteomes" id="UP000305238"/>
    </source>
</evidence>
<sequence>MTEVDRGEIEPMWPEGAGEDYIAARIELARAERRLRDQVEAVAAARRRMPPGRLLDDYVFAEGPRDLAADEPVTAPHLADLFGEHDTLLTYHLMFHPDEDQACSMCSMWVDGFHGVSHHLARHGAFVVVSKAPLPKLRAWARRRGWDGLRILSSHGTTFNRDMNTERAGGVQRPVFSVLRREDAGIRHFYSLPANHLDGTERGIDLLSPVWNVLDLTPGGRGDWYADNDYPGRARG</sequence>